<reference evidence="2" key="1">
    <citation type="submission" date="2020-11" db="EMBL/GenBank/DDBJ databases">
        <authorList>
            <person name="Tran Van P."/>
        </authorList>
    </citation>
    <scope>NUCLEOTIDE SEQUENCE</scope>
</reference>
<dbReference type="AlphaFoldDB" id="A0A7R8VBF3"/>
<dbReference type="EMBL" id="OA564703">
    <property type="protein sequence ID" value="CAD7195297.1"/>
    <property type="molecule type" value="Genomic_DNA"/>
</dbReference>
<organism evidence="2">
    <name type="scientific">Timema douglasi</name>
    <name type="common">Walking stick</name>
    <dbReference type="NCBI Taxonomy" id="61478"/>
    <lineage>
        <taxon>Eukaryota</taxon>
        <taxon>Metazoa</taxon>
        <taxon>Ecdysozoa</taxon>
        <taxon>Arthropoda</taxon>
        <taxon>Hexapoda</taxon>
        <taxon>Insecta</taxon>
        <taxon>Pterygota</taxon>
        <taxon>Neoptera</taxon>
        <taxon>Polyneoptera</taxon>
        <taxon>Phasmatodea</taxon>
        <taxon>Timematodea</taxon>
        <taxon>Timematoidea</taxon>
        <taxon>Timematidae</taxon>
        <taxon>Timema</taxon>
    </lineage>
</organism>
<evidence type="ECO:0000256" key="1">
    <source>
        <dbReference type="SAM" id="MobiDB-lite"/>
    </source>
</evidence>
<accession>A0A7R8VBF3</accession>
<evidence type="ECO:0000313" key="2">
    <source>
        <dbReference type="EMBL" id="CAD7195297.1"/>
    </source>
</evidence>
<protein>
    <submittedName>
        <fullName evidence="2">Uncharacterized protein</fullName>
    </submittedName>
</protein>
<sequence length="220" mass="24060">MRERHRSDKPTPPVGHCASLWSWVEPWTRDSTALPIGKMVARALAALGAHSLLMRAINPAPVNLTLTGYRFGARRDSTELLVLARTLQISKVSGIRLEKRTPGPPDDPEGPGDAAVARTIWSVELRAVLDEGGVVWNSWRVAVHCRVNTGSRERPWEMPVLSFETPAWLSSAAQQSYLRSLLPSSGGCSPVDKREGRGSARLSSRGGLTCFRQLRAAGFL</sequence>
<name>A0A7R8VBF3_TIMDO</name>
<gene>
    <name evidence="2" type="ORF">TDIB3V08_LOCUS1692</name>
</gene>
<feature type="region of interest" description="Disordered" evidence="1">
    <location>
        <begin position="183"/>
        <end position="203"/>
    </location>
</feature>
<proteinExistence type="predicted"/>